<protein>
    <submittedName>
        <fullName evidence="1">Uncharacterized protein</fullName>
    </submittedName>
</protein>
<reference evidence="1" key="2">
    <citation type="submission" date="2025-03" db="EMBL/GenBank/DDBJ databases">
        <authorList>
            <consortium name="ELIXIR-Norway"/>
            <consortium name="Elixir Norway"/>
        </authorList>
    </citation>
    <scope>NUCLEOTIDE SEQUENCE</scope>
</reference>
<accession>A0AC59ZVT3</accession>
<name>A0AC59ZVT3_RANTA</name>
<reference evidence="1" key="1">
    <citation type="submission" date="2023-05" db="EMBL/GenBank/DDBJ databases">
        <authorList>
            <consortium name="ELIXIR-Norway"/>
        </authorList>
    </citation>
    <scope>NUCLEOTIDE SEQUENCE</scope>
</reference>
<organism evidence="1 2">
    <name type="scientific">Rangifer tarandus platyrhynchus</name>
    <name type="common">Svalbard reindeer</name>
    <dbReference type="NCBI Taxonomy" id="3082113"/>
    <lineage>
        <taxon>Eukaryota</taxon>
        <taxon>Metazoa</taxon>
        <taxon>Chordata</taxon>
        <taxon>Craniata</taxon>
        <taxon>Vertebrata</taxon>
        <taxon>Euteleostomi</taxon>
        <taxon>Mammalia</taxon>
        <taxon>Eutheria</taxon>
        <taxon>Laurasiatheria</taxon>
        <taxon>Artiodactyla</taxon>
        <taxon>Ruminantia</taxon>
        <taxon>Pecora</taxon>
        <taxon>Cervidae</taxon>
        <taxon>Odocoileinae</taxon>
        <taxon>Rangifer</taxon>
    </lineage>
</organism>
<proteinExistence type="predicted"/>
<dbReference type="EMBL" id="OX596088">
    <property type="protein sequence ID" value="CAN0514179.1"/>
    <property type="molecule type" value="Genomic_DNA"/>
</dbReference>
<feature type="non-terminal residue" evidence="1">
    <location>
        <position position="71"/>
    </location>
</feature>
<evidence type="ECO:0000313" key="2">
    <source>
        <dbReference type="Proteomes" id="UP001162501"/>
    </source>
</evidence>
<dbReference type="Proteomes" id="UP001162501">
    <property type="component" value="Chromosome 4"/>
</dbReference>
<gene>
    <name evidence="1" type="ORF">MRATA1EN22A_LOCUS23318</name>
</gene>
<evidence type="ECO:0000313" key="1">
    <source>
        <dbReference type="EMBL" id="CAN0514179.1"/>
    </source>
</evidence>
<sequence>MSTESGGLGLCWKHGLWSAELPLSLHAVTCCLWSQGSYCTPRCPTVVGLCVLKAVSESQMSGPQRRCPHPK</sequence>